<dbReference type="Proteomes" id="UP000756346">
    <property type="component" value="Unassembled WGS sequence"/>
</dbReference>
<dbReference type="EMBL" id="JAGTJQ010000011">
    <property type="protein sequence ID" value="KAH7018298.1"/>
    <property type="molecule type" value="Genomic_DNA"/>
</dbReference>
<evidence type="ECO:0000313" key="3">
    <source>
        <dbReference type="Proteomes" id="UP000756346"/>
    </source>
</evidence>
<keyword evidence="3" id="KW-1185">Reference proteome</keyword>
<proteinExistence type="predicted"/>
<comment type="caution">
    <text evidence="2">The sequence shown here is derived from an EMBL/GenBank/DDBJ whole genome shotgun (WGS) entry which is preliminary data.</text>
</comment>
<sequence>MNRSASHMSSVEIPRIILTIATCTTRSISQTPVSSQYFSPRQQEKHTMSKLPPVEKLSLAVRKNLRDEWEQKKEGLEKQLSDILTVPWTVDLDPKQIYAYADDGYAKDSLGACITAYIEGAIWKLKYFVERFGDEGVKELNAICHKHSMGLDVDETSRFSYCGVDVLDGQLRLLFEPKCLGTNIDYCLDEAVLEKALNEAPAAEGSDSKLSYSARADIRREYEPKIGDIQKKVAELLANPDIKLNPNFDALYASLLAESKVKKTELREDWQKSIGYLAREYFDGLVSQLNWQKFEDDEMLQEGFKEVVDKNEIALRIVDKLKDSSYCEAVVEDGILWLQCKPTTWGTNISYAAEKLVDKL</sequence>
<evidence type="ECO:0000313" key="2">
    <source>
        <dbReference type="EMBL" id="KAH7018298.1"/>
    </source>
</evidence>
<name>A0A9P8XXJ4_9PEZI</name>
<accession>A0A9P8XXJ4</accession>
<protein>
    <submittedName>
        <fullName evidence="2">Uncharacterized protein</fullName>
    </submittedName>
</protein>
<feature type="coiled-coil region" evidence="1">
    <location>
        <begin position="59"/>
        <end position="86"/>
    </location>
</feature>
<dbReference type="OrthoDB" id="2364174at2759"/>
<reference evidence="2" key="1">
    <citation type="journal article" date="2021" name="Nat. Commun.">
        <title>Genetic determinants of endophytism in the Arabidopsis root mycobiome.</title>
        <authorList>
            <person name="Mesny F."/>
            <person name="Miyauchi S."/>
            <person name="Thiergart T."/>
            <person name="Pickel B."/>
            <person name="Atanasova L."/>
            <person name="Karlsson M."/>
            <person name="Huettel B."/>
            <person name="Barry K.W."/>
            <person name="Haridas S."/>
            <person name="Chen C."/>
            <person name="Bauer D."/>
            <person name="Andreopoulos W."/>
            <person name="Pangilinan J."/>
            <person name="LaButti K."/>
            <person name="Riley R."/>
            <person name="Lipzen A."/>
            <person name="Clum A."/>
            <person name="Drula E."/>
            <person name="Henrissat B."/>
            <person name="Kohler A."/>
            <person name="Grigoriev I.V."/>
            <person name="Martin F.M."/>
            <person name="Hacquard S."/>
        </authorList>
    </citation>
    <scope>NUCLEOTIDE SEQUENCE</scope>
    <source>
        <strain evidence="2">MPI-CAGE-CH-0230</strain>
    </source>
</reference>
<dbReference type="GeneID" id="70185057"/>
<keyword evidence="1" id="KW-0175">Coiled coil</keyword>
<organism evidence="2 3">
    <name type="scientific">Microdochium trichocladiopsis</name>
    <dbReference type="NCBI Taxonomy" id="1682393"/>
    <lineage>
        <taxon>Eukaryota</taxon>
        <taxon>Fungi</taxon>
        <taxon>Dikarya</taxon>
        <taxon>Ascomycota</taxon>
        <taxon>Pezizomycotina</taxon>
        <taxon>Sordariomycetes</taxon>
        <taxon>Xylariomycetidae</taxon>
        <taxon>Xylariales</taxon>
        <taxon>Microdochiaceae</taxon>
        <taxon>Microdochium</taxon>
    </lineage>
</organism>
<dbReference type="AlphaFoldDB" id="A0A9P8XXJ4"/>
<gene>
    <name evidence="2" type="ORF">B0I36DRAFT_335691</name>
</gene>
<dbReference type="RefSeq" id="XP_046006565.1">
    <property type="nucleotide sequence ID" value="XM_046155511.1"/>
</dbReference>
<evidence type="ECO:0000256" key="1">
    <source>
        <dbReference type="SAM" id="Coils"/>
    </source>
</evidence>